<gene>
    <name evidence="1" type="ORF">KIW84_033059</name>
</gene>
<evidence type="ECO:0000313" key="1">
    <source>
        <dbReference type="EMBL" id="KAI5427883.1"/>
    </source>
</evidence>
<dbReference type="InterPro" id="IPR011060">
    <property type="entry name" value="RibuloseP-bd_barrel"/>
</dbReference>
<name>A0A9D5AZG6_PEA</name>
<dbReference type="GO" id="GO:0004425">
    <property type="term" value="F:indole-3-glycerol-phosphate synthase activity"/>
    <property type="evidence" value="ECO:0007669"/>
    <property type="project" value="InterPro"/>
</dbReference>
<dbReference type="GO" id="GO:0004640">
    <property type="term" value="F:phosphoribosylanthranilate isomerase activity"/>
    <property type="evidence" value="ECO:0007669"/>
    <property type="project" value="TreeGrafter"/>
</dbReference>
<protein>
    <recommendedName>
        <fullName evidence="3">Indole-3-glycerol-phosphate synthase</fullName>
    </recommendedName>
</protein>
<dbReference type="Gramene" id="Psat03G0305900-T1">
    <property type="protein sequence ID" value="KAI5427883.1"/>
    <property type="gene ID" value="KIW84_033059"/>
</dbReference>
<dbReference type="InterPro" id="IPR013785">
    <property type="entry name" value="Aldolase_TIM"/>
</dbReference>
<dbReference type="InterPro" id="IPR045186">
    <property type="entry name" value="Indole-3-glycerol_P_synth"/>
</dbReference>
<proteinExistence type="predicted"/>
<dbReference type="SUPFAM" id="SSF51366">
    <property type="entry name" value="Ribulose-phoshate binding barrel"/>
    <property type="match status" value="2"/>
</dbReference>
<dbReference type="PANTHER" id="PTHR22854:SF2">
    <property type="entry name" value="INDOLE-3-GLYCEROL-PHOSPHATE SYNTHASE"/>
    <property type="match status" value="1"/>
</dbReference>
<evidence type="ECO:0008006" key="3">
    <source>
        <dbReference type="Google" id="ProtNLM"/>
    </source>
</evidence>
<dbReference type="Gene3D" id="3.20.20.70">
    <property type="entry name" value="Aldolase class I"/>
    <property type="match status" value="2"/>
</dbReference>
<keyword evidence="2" id="KW-1185">Reference proteome</keyword>
<reference evidence="1 2" key="1">
    <citation type="journal article" date="2022" name="Nat. Genet.">
        <title>Improved pea reference genome and pan-genome highlight genomic features and evolutionary characteristics.</title>
        <authorList>
            <person name="Yang T."/>
            <person name="Liu R."/>
            <person name="Luo Y."/>
            <person name="Hu S."/>
            <person name="Wang D."/>
            <person name="Wang C."/>
            <person name="Pandey M.K."/>
            <person name="Ge S."/>
            <person name="Xu Q."/>
            <person name="Li N."/>
            <person name="Li G."/>
            <person name="Huang Y."/>
            <person name="Saxena R.K."/>
            <person name="Ji Y."/>
            <person name="Li M."/>
            <person name="Yan X."/>
            <person name="He Y."/>
            <person name="Liu Y."/>
            <person name="Wang X."/>
            <person name="Xiang C."/>
            <person name="Varshney R.K."/>
            <person name="Ding H."/>
            <person name="Gao S."/>
            <person name="Zong X."/>
        </authorList>
    </citation>
    <scope>NUCLEOTIDE SEQUENCE [LARGE SCALE GENOMIC DNA]</scope>
    <source>
        <strain evidence="1 2">cv. Zhongwan 6</strain>
    </source>
</reference>
<sequence>MVKICKLLGLAALVEMHDEREFDRVLGIESVELIGINNLQNDIAYMVKICKLLGLAALVEMHDEREFDRVLGIESVELIGINNLQNDIAVSHQ</sequence>
<dbReference type="EMBL" id="JAMSHJ010000003">
    <property type="protein sequence ID" value="KAI5427883.1"/>
    <property type="molecule type" value="Genomic_DNA"/>
</dbReference>
<dbReference type="AlphaFoldDB" id="A0A9D5AZG6"/>
<organism evidence="1 2">
    <name type="scientific">Pisum sativum</name>
    <name type="common">Garden pea</name>
    <name type="synonym">Lathyrus oleraceus</name>
    <dbReference type="NCBI Taxonomy" id="3888"/>
    <lineage>
        <taxon>Eukaryota</taxon>
        <taxon>Viridiplantae</taxon>
        <taxon>Streptophyta</taxon>
        <taxon>Embryophyta</taxon>
        <taxon>Tracheophyta</taxon>
        <taxon>Spermatophyta</taxon>
        <taxon>Magnoliopsida</taxon>
        <taxon>eudicotyledons</taxon>
        <taxon>Gunneridae</taxon>
        <taxon>Pentapetalae</taxon>
        <taxon>rosids</taxon>
        <taxon>fabids</taxon>
        <taxon>Fabales</taxon>
        <taxon>Fabaceae</taxon>
        <taxon>Papilionoideae</taxon>
        <taxon>50 kb inversion clade</taxon>
        <taxon>NPAAA clade</taxon>
        <taxon>Hologalegina</taxon>
        <taxon>IRL clade</taxon>
        <taxon>Fabeae</taxon>
        <taxon>Lathyrus</taxon>
    </lineage>
</organism>
<dbReference type="GO" id="GO:0000162">
    <property type="term" value="P:L-tryptophan biosynthetic process"/>
    <property type="evidence" value="ECO:0007669"/>
    <property type="project" value="TreeGrafter"/>
</dbReference>
<dbReference type="PANTHER" id="PTHR22854">
    <property type="entry name" value="TRYPTOPHAN BIOSYNTHESIS PROTEIN"/>
    <property type="match status" value="1"/>
</dbReference>
<dbReference type="Proteomes" id="UP001058974">
    <property type="component" value="Chromosome 3"/>
</dbReference>
<evidence type="ECO:0000313" key="2">
    <source>
        <dbReference type="Proteomes" id="UP001058974"/>
    </source>
</evidence>
<accession>A0A9D5AZG6</accession>
<comment type="caution">
    <text evidence="1">The sequence shown here is derived from an EMBL/GenBank/DDBJ whole genome shotgun (WGS) entry which is preliminary data.</text>
</comment>